<dbReference type="EMBL" id="JAWPEI010000006">
    <property type="protein sequence ID" value="KAK4724986.1"/>
    <property type="molecule type" value="Genomic_DNA"/>
</dbReference>
<dbReference type="GO" id="GO:0004366">
    <property type="term" value="F:glycerol-3-phosphate O-acyltransferase activity"/>
    <property type="evidence" value="ECO:0007669"/>
    <property type="project" value="UniProtKB-EC"/>
</dbReference>
<evidence type="ECO:0000256" key="6">
    <source>
        <dbReference type="ARBA" id="ARBA00022692"/>
    </source>
</evidence>
<dbReference type="GO" id="GO:0016020">
    <property type="term" value="C:membrane"/>
    <property type="evidence" value="ECO:0007669"/>
    <property type="project" value="UniProtKB-SubCell"/>
</dbReference>
<evidence type="ECO:0000256" key="4">
    <source>
        <dbReference type="ARBA" id="ARBA00013113"/>
    </source>
</evidence>
<gene>
    <name evidence="17" type="ORF">R3W88_027765</name>
</gene>
<organism evidence="17 18">
    <name type="scientific">Solanum pinnatisectum</name>
    <name type="common">tansyleaf nightshade</name>
    <dbReference type="NCBI Taxonomy" id="50273"/>
    <lineage>
        <taxon>Eukaryota</taxon>
        <taxon>Viridiplantae</taxon>
        <taxon>Streptophyta</taxon>
        <taxon>Embryophyta</taxon>
        <taxon>Tracheophyta</taxon>
        <taxon>Spermatophyta</taxon>
        <taxon>Magnoliopsida</taxon>
        <taxon>eudicotyledons</taxon>
        <taxon>Gunneridae</taxon>
        <taxon>Pentapetalae</taxon>
        <taxon>asterids</taxon>
        <taxon>lamiids</taxon>
        <taxon>Solanales</taxon>
        <taxon>Solanaceae</taxon>
        <taxon>Solanoideae</taxon>
        <taxon>Solaneae</taxon>
        <taxon>Solanum</taxon>
    </lineage>
</organism>
<evidence type="ECO:0000256" key="13">
    <source>
        <dbReference type="ARBA" id="ARBA00069630"/>
    </source>
</evidence>
<feature type="transmembrane region" description="Helical" evidence="15">
    <location>
        <begin position="243"/>
        <end position="267"/>
    </location>
</feature>
<comment type="caution">
    <text evidence="17">The sequence shown here is derived from an EMBL/GenBank/DDBJ whole genome shotgun (WGS) entry which is preliminary data.</text>
</comment>
<dbReference type="Proteomes" id="UP001311915">
    <property type="component" value="Unassembled WGS sequence"/>
</dbReference>
<dbReference type="GO" id="GO:0010143">
    <property type="term" value="P:cutin biosynthetic process"/>
    <property type="evidence" value="ECO:0007669"/>
    <property type="project" value="TreeGrafter"/>
</dbReference>
<evidence type="ECO:0000256" key="2">
    <source>
        <dbReference type="ARBA" id="ARBA00005175"/>
    </source>
</evidence>
<dbReference type="EC" id="2.3.1.15" evidence="4"/>
<reference evidence="17 18" key="1">
    <citation type="submission" date="2023-10" db="EMBL/GenBank/DDBJ databases">
        <title>Genome-Wide Identification Analysis in wild type Solanum Pinnatisectum Reveals Some Genes Defensing Phytophthora Infestans.</title>
        <authorList>
            <person name="Sun C."/>
        </authorList>
    </citation>
    <scope>NUCLEOTIDE SEQUENCE [LARGE SCALE GENOMIC DNA]</scope>
    <source>
        <strain evidence="17">LQN</strain>
        <tissue evidence="17">Leaf</tissue>
    </source>
</reference>
<dbReference type="FunFam" id="3.40.50.1000:FF:000243">
    <property type="entry name" value="Glycerol-3-phosphate 2-O-acyltransferase 6"/>
    <property type="match status" value="1"/>
</dbReference>
<evidence type="ECO:0000256" key="14">
    <source>
        <dbReference type="ARBA" id="ARBA00077294"/>
    </source>
</evidence>
<comment type="pathway">
    <text evidence="2">Lipid metabolism; glycerolipid metabolism.</text>
</comment>
<evidence type="ECO:0000256" key="8">
    <source>
        <dbReference type="ARBA" id="ARBA00023136"/>
    </source>
</evidence>
<feature type="transmembrane region" description="Helical" evidence="15">
    <location>
        <begin position="37"/>
        <end position="59"/>
    </location>
</feature>
<accession>A0AAV9LGZ0</accession>
<dbReference type="InterPro" id="IPR056462">
    <property type="entry name" value="HAD_RAM2/GPAT1-8"/>
</dbReference>
<dbReference type="GO" id="GO:0009610">
    <property type="term" value="P:response to symbiotic fungus"/>
    <property type="evidence" value="ECO:0007669"/>
    <property type="project" value="UniProtKB-ARBA"/>
</dbReference>
<comment type="catalytic activity">
    <reaction evidence="10">
        <text>sn-glycerol 3-phosphate + an acyl-CoA = a 1-acyl-sn-glycero-3-phosphate + CoA</text>
        <dbReference type="Rhea" id="RHEA:15325"/>
        <dbReference type="ChEBI" id="CHEBI:57287"/>
        <dbReference type="ChEBI" id="CHEBI:57597"/>
        <dbReference type="ChEBI" id="CHEBI:57970"/>
        <dbReference type="ChEBI" id="CHEBI:58342"/>
        <dbReference type="EC" id="2.3.1.15"/>
    </reaction>
</comment>
<dbReference type="InterPro" id="IPR036412">
    <property type="entry name" value="HAD-like_sf"/>
</dbReference>
<dbReference type="SUPFAM" id="SSF56784">
    <property type="entry name" value="HAD-like"/>
    <property type="match status" value="1"/>
</dbReference>
<dbReference type="InterPro" id="IPR023214">
    <property type="entry name" value="HAD_sf"/>
</dbReference>
<dbReference type="InterPro" id="IPR002123">
    <property type="entry name" value="Plipid/glycerol_acylTrfase"/>
</dbReference>
<evidence type="ECO:0000256" key="9">
    <source>
        <dbReference type="ARBA" id="ARBA00023315"/>
    </source>
</evidence>
<evidence type="ECO:0000256" key="1">
    <source>
        <dbReference type="ARBA" id="ARBA00004141"/>
    </source>
</evidence>
<dbReference type="PANTHER" id="PTHR15486:SF93">
    <property type="entry name" value="PHOSPHOLIPID_GLYCEROL ACYLTRANSFERASE DOMAIN-CONTAINING PROTEIN"/>
    <property type="match status" value="1"/>
</dbReference>
<comment type="subcellular location">
    <subcellularLocation>
        <location evidence="1">Membrane</location>
        <topology evidence="1">Multi-pass membrane protein</topology>
    </subcellularLocation>
</comment>
<evidence type="ECO:0000256" key="7">
    <source>
        <dbReference type="ARBA" id="ARBA00022989"/>
    </source>
</evidence>
<evidence type="ECO:0000256" key="15">
    <source>
        <dbReference type="SAM" id="Phobius"/>
    </source>
</evidence>
<sequence>MAITRFPMVEKCTSIDRENDTVVTDLDGTLLRSRSSFAYFALVSFDVGGVLRLLFLLLASPIAGILYYFISESAGIQVIVFATFVGMKVSDVESAARHVLPKFYLEDLHPESWRVFSSCGKRCVLTATPRIMVEPFLKDYLGTDIVLGTEIETYKGRATGFVKSPGVLVGKNKADTLTSTFRDTQPEIGLGDRDTDIPFMTLCKEGYFVPSNLKVKAVSKKKLPKHIIFHDGRFIKKLTPLTSLFIIIWIPFGFLLACLRISIGILLPIPLQYYAFWATGIRLIINGIPPLHIKKFKDQSGVLFVCCHKTILDNIFLSAALDRPIPVVTYSTSRLFNIFPRIKTITLTGDGASDASMIKKLLKQRDLTIFPEGTTNRGQFLLRFSSLFAELTDEIMPVAIQNKMSMFHGTTTRGWKWMDPFFFLMNPRPTYEITFLNKLSYEFTSKSGKSSHEVASYVQKVIAETLSYGCTTFTRKDKYMALDTIVKNP</sequence>
<comment type="pathway">
    <text evidence="12">Glycerolipid metabolism.</text>
</comment>
<dbReference type="PANTHER" id="PTHR15486">
    <property type="entry name" value="ANCIENT UBIQUITOUS PROTEIN"/>
    <property type="match status" value="1"/>
</dbReference>
<keyword evidence="18" id="KW-1185">Reference proteome</keyword>
<comment type="function">
    <text evidence="11">Involved in the production of cutin monomers. Esterifies acyl-group from acyl-ACP to the sn-2 position of glycerol-3-phosphate, a step in cutin biosynthesis. Required for colonization of the root by mycorrhizal fungi, and appropriate hyphopodia and arbuscule formation. Cutin monomers act as plant signals that promote colonization by arbuscular mycorrhizal fungi. This signaling function has been recruited by pathogenic oomycetes to facilitate appressoria formation and their own invasion.</text>
</comment>
<protein>
    <recommendedName>
        <fullName evidence="13">Glycerol-3-phosphate acyltransferase RAM2</fullName>
        <ecNumber evidence="4">2.3.1.15</ecNumber>
    </recommendedName>
    <alternativeName>
        <fullName evidence="14">Protein REQUIRED FOR ARBUSCULAR MYCORRHIZATION 2</fullName>
    </alternativeName>
</protein>
<dbReference type="Pfam" id="PF01553">
    <property type="entry name" value="Acyltransferase"/>
    <property type="match status" value="1"/>
</dbReference>
<evidence type="ECO:0000256" key="12">
    <source>
        <dbReference type="ARBA" id="ARBA00060536"/>
    </source>
</evidence>
<dbReference type="SMART" id="SM00563">
    <property type="entry name" value="PlsC"/>
    <property type="match status" value="1"/>
</dbReference>
<evidence type="ECO:0000313" key="17">
    <source>
        <dbReference type="EMBL" id="KAK4724986.1"/>
    </source>
</evidence>
<evidence type="ECO:0000259" key="16">
    <source>
        <dbReference type="SMART" id="SM00563"/>
    </source>
</evidence>
<dbReference type="SUPFAM" id="SSF69593">
    <property type="entry name" value="Glycerol-3-phosphate (1)-acyltransferase"/>
    <property type="match status" value="1"/>
</dbReference>
<keyword evidence="8 15" id="KW-0472">Membrane</keyword>
<feature type="domain" description="Phospholipid/glycerol acyltransferase" evidence="16">
    <location>
        <begin position="302"/>
        <end position="403"/>
    </location>
</feature>
<evidence type="ECO:0000256" key="5">
    <source>
        <dbReference type="ARBA" id="ARBA00022679"/>
    </source>
</evidence>
<dbReference type="GO" id="GO:0090447">
    <property type="term" value="F:glycerol-3-phosphate 2-O-acyltransferase activity"/>
    <property type="evidence" value="ECO:0007669"/>
    <property type="project" value="TreeGrafter"/>
</dbReference>
<feature type="transmembrane region" description="Helical" evidence="15">
    <location>
        <begin position="65"/>
        <end position="87"/>
    </location>
</feature>
<dbReference type="GO" id="GO:0016791">
    <property type="term" value="F:phosphatase activity"/>
    <property type="evidence" value="ECO:0007669"/>
    <property type="project" value="TreeGrafter"/>
</dbReference>
<comment type="similarity">
    <text evidence="3">Belongs to the GPAT/DAPAT family.</text>
</comment>
<evidence type="ECO:0000256" key="3">
    <source>
        <dbReference type="ARBA" id="ARBA00007937"/>
    </source>
</evidence>
<dbReference type="Gene3D" id="3.40.50.1000">
    <property type="entry name" value="HAD superfamily/HAD-like"/>
    <property type="match status" value="1"/>
</dbReference>
<evidence type="ECO:0000256" key="11">
    <source>
        <dbReference type="ARBA" id="ARBA00057026"/>
    </source>
</evidence>
<dbReference type="Pfam" id="PF23270">
    <property type="entry name" value="HAD_RAM2_N"/>
    <property type="match status" value="1"/>
</dbReference>
<dbReference type="AlphaFoldDB" id="A0AAV9LGZ0"/>
<evidence type="ECO:0000256" key="10">
    <source>
        <dbReference type="ARBA" id="ARBA00048427"/>
    </source>
</evidence>
<dbReference type="Gene3D" id="1.20.1440.100">
    <property type="entry name" value="SG protein - dephosphorylation function"/>
    <property type="match status" value="1"/>
</dbReference>
<keyword evidence="6 15" id="KW-0812">Transmembrane</keyword>
<keyword evidence="9" id="KW-0012">Acyltransferase</keyword>
<name>A0AAV9LGZ0_9SOLN</name>
<keyword evidence="7 15" id="KW-1133">Transmembrane helix</keyword>
<evidence type="ECO:0000313" key="18">
    <source>
        <dbReference type="Proteomes" id="UP001311915"/>
    </source>
</evidence>
<proteinExistence type="inferred from homology"/>
<keyword evidence="5" id="KW-0808">Transferase</keyword>